<dbReference type="EMBL" id="MU006718">
    <property type="protein sequence ID" value="KAF2627113.1"/>
    <property type="molecule type" value="Genomic_DNA"/>
</dbReference>
<sequence>MRDDQRPLQKHAASHLISLNEQRAAHHRGATVHLVCQTRDPMFWITNLILATWKRKTGLNYFSKCPNSPDLSPIENCWQPVKQYLKNFPHWDGFEARELAYEGWNDQVLQDFFNQRIDNIPQRLQDWQDMDGRIIGYYNSNML</sequence>
<evidence type="ECO:0000313" key="1">
    <source>
        <dbReference type="EMBL" id="KAF2627113.1"/>
    </source>
</evidence>
<evidence type="ECO:0000313" key="2">
    <source>
        <dbReference type="Proteomes" id="UP000799754"/>
    </source>
</evidence>
<gene>
    <name evidence="1" type="ORF">BU25DRAFT_69646</name>
</gene>
<organism evidence="1 2">
    <name type="scientific">Macroventuria anomochaeta</name>
    <dbReference type="NCBI Taxonomy" id="301207"/>
    <lineage>
        <taxon>Eukaryota</taxon>
        <taxon>Fungi</taxon>
        <taxon>Dikarya</taxon>
        <taxon>Ascomycota</taxon>
        <taxon>Pezizomycotina</taxon>
        <taxon>Dothideomycetes</taxon>
        <taxon>Pleosporomycetidae</taxon>
        <taxon>Pleosporales</taxon>
        <taxon>Pleosporineae</taxon>
        <taxon>Didymellaceae</taxon>
        <taxon>Macroventuria</taxon>
    </lineage>
</organism>
<accession>A0ACB6S142</accession>
<proteinExistence type="predicted"/>
<protein>
    <submittedName>
        <fullName evidence="1">Uncharacterized protein</fullName>
    </submittedName>
</protein>
<reference evidence="1" key="1">
    <citation type="journal article" date="2020" name="Stud. Mycol.">
        <title>101 Dothideomycetes genomes: a test case for predicting lifestyles and emergence of pathogens.</title>
        <authorList>
            <person name="Haridas S."/>
            <person name="Albert R."/>
            <person name="Binder M."/>
            <person name="Bloem J."/>
            <person name="Labutti K."/>
            <person name="Salamov A."/>
            <person name="Andreopoulos B."/>
            <person name="Baker S."/>
            <person name="Barry K."/>
            <person name="Bills G."/>
            <person name="Bluhm B."/>
            <person name="Cannon C."/>
            <person name="Castanera R."/>
            <person name="Culley D."/>
            <person name="Daum C."/>
            <person name="Ezra D."/>
            <person name="Gonzalez J."/>
            <person name="Henrissat B."/>
            <person name="Kuo A."/>
            <person name="Liang C."/>
            <person name="Lipzen A."/>
            <person name="Lutzoni F."/>
            <person name="Magnuson J."/>
            <person name="Mondo S."/>
            <person name="Nolan M."/>
            <person name="Ohm R."/>
            <person name="Pangilinan J."/>
            <person name="Park H.-J."/>
            <person name="Ramirez L."/>
            <person name="Alfaro M."/>
            <person name="Sun H."/>
            <person name="Tritt A."/>
            <person name="Yoshinaga Y."/>
            <person name="Zwiers L.-H."/>
            <person name="Turgeon B."/>
            <person name="Goodwin S."/>
            <person name="Spatafora J."/>
            <person name="Crous P."/>
            <person name="Grigoriev I."/>
        </authorList>
    </citation>
    <scope>NUCLEOTIDE SEQUENCE</scope>
    <source>
        <strain evidence="1">CBS 525.71</strain>
    </source>
</reference>
<dbReference type="Proteomes" id="UP000799754">
    <property type="component" value="Unassembled WGS sequence"/>
</dbReference>
<keyword evidence="2" id="KW-1185">Reference proteome</keyword>
<comment type="caution">
    <text evidence="1">The sequence shown here is derived from an EMBL/GenBank/DDBJ whole genome shotgun (WGS) entry which is preliminary data.</text>
</comment>
<name>A0ACB6S142_9PLEO</name>